<comment type="caution">
    <text evidence="5">The sequence shown here is derived from an EMBL/GenBank/DDBJ whole genome shotgun (WGS) entry which is preliminary data.</text>
</comment>
<dbReference type="InterPro" id="IPR043128">
    <property type="entry name" value="Rev_trsase/Diguanyl_cyclase"/>
</dbReference>
<dbReference type="SUPFAM" id="SSF56672">
    <property type="entry name" value="DNA/RNA polymerases"/>
    <property type="match status" value="1"/>
</dbReference>
<dbReference type="AlphaFoldDB" id="A0A7X5UTS9"/>
<dbReference type="Gene3D" id="3.40.1170.60">
    <property type="match status" value="1"/>
</dbReference>
<dbReference type="InterPro" id="IPR001126">
    <property type="entry name" value="UmuC"/>
</dbReference>
<comment type="function">
    <text evidence="3">Poorly processive, error-prone DNA polymerase involved in untargeted mutagenesis. Copies undamaged DNA at stalled replication forks, which arise in vivo from mismatched or misaligned primer ends. These misaligned primers can be extended by PolIV. Exhibits no 3'-5' exonuclease (proofreading) activity. May be involved in translesional synthesis, in conjunction with the beta clamp from PolIII.</text>
</comment>
<comment type="similarity">
    <text evidence="1">Belongs to the DNA polymerase type-Y family.</text>
</comment>
<evidence type="ECO:0000313" key="5">
    <source>
        <dbReference type="EMBL" id="NIJ14119.1"/>
    </source>
</evidence>
<reference evidence="5 6" key="1">
    <citation type="submission" date="2020-03" db="EMBL/GenBank/DDBJ databases">
        <title>Sequencing the genomes of 1000 actinobacteria strains.</title>
        <authorList>
            <person name="Klenk H.-P."/>
        </authorList>
    </citation>
    <scope>NUCLEOTIDE SEQUENCE [LARGE SCALE GENOMIC DNA]</scope>
    <source>
        <strain evidence="5 6">DSM 45685</strain>
    </source>
</reference>
<feature type="domain" description="UmuC" evidence="4">
    <location>
        <begin position="67"/>
        <end position="182"/>
    </location>
</feature>
<gene>
    <name evidence="5" type="ORF">FHU38_004463</name>
</gene>
<dbReference type="CDD" id="cd03468">
    <property type="entry name" value="PolY_like"/>
    <property type="match status" value="1"/>
</dbReference>
<protein>
    <submittedName>
        <fullName evidence="5">Protein ImuB</fullName>
    </submittedName>
</protein>
<keyword evidence="6" id="KW-1185">Reference proteome</keyword>
<accession>A0A7X5UTS9</accession>
<evidence type="ECO:0000313" key="6">
    <source>
        <dbReference type="Proteomes" id="UP000545493"/>
    </source>
</evidence>
<dbReference type="EMBL" id="JAAOYM010000001">
    <property type="protein sequence ID" value="NIJ14119.1"/>
    <property type="molecule type" value="Genomic_DNA"/>
</dbReference>
<dbReference type="PANTHER" id="PTHR35369:SF2">
    <property type="entry name" value="BLR3025 PROTEIN"/>
    <property type="match status" value="1"/>
</dbReference>
<keyword evidence="2" id="KW-0227">DNA damage</keyword>
<evidence type="ECO:0000259" key="4">
    <source>
        <dbReference type="PROSITE" id="PS50173"/>
    </source>
</evidence>
<dbReference type="Proteomes" id="UP000545493">
    <property type="component" value="Unassembled WGS sequence"/>
</dbReference>
<evidence type="ECO:0000256" key="3">
    <source>
        <dbReference type="ARBA" id="ARBA00025589"/>
    </source>
</evidence>
<dbReference type="PROSITE" id="PS50173">
    <property type="entry name" value="UMUC"/>
    <property type="match status" value="1"/>
</dbReference>
<dbReference type="Pfam" id="PF00817">
    <property type="entry name" value="IMS"/>
    <property type="match status" value="1"/>
</dbReference>
<evidence type="ECO:0000256" key="2">
    <source>
        <dbReference type="ARBA" id="ARBA00022763"/>
    </source>
</evidence>
<dbReference type="InterPro" id="IPR043502">
    <property type="entry name" value="DNA/RNA_pol_sf"/>
</dbReference>
<name>A0A7X5UTS9_9PSEU</name>
<proteinExistence type="inferred from homology"/>
<organism evidence="5 6">
    <name type="scientific">Saccharomonospora amisosensis</name>
    <dbReference type="NCBI Taxonomy" id="1128677"/>
    <lineage>
        <taxon>Bacteria</taxon>
        <taxon>Bacillati</taxon>
        <taxon>Actinomycetota</taxon>
        <taxon>Actinomycetes</taxon>
        <taxon>Pseudonocardiales</taxon>
        <taxon>Pseudonocardiaceae</taxon>
        <taxon>Saccharomonospora</taxon>
    </lineage>
</organism>
<dbReference type="InterPro" id="IPR050356">
    <property type="entry name" value="SulA_CellDiv_inhibitor"/>
</dbReference>
<sequence length="560" mass="60267">MSTLPRRLDSNVAKSRGAVLPLDEAKRTFPVNRMLVLWCPDWPVVAAGAAAGLPAHLPAAVFVANRVVACSATARSAGVRRGMRRREAQSRCPEIEVFPDDPDRDARFFEPVAAAVEELVVGVDVVRPGLVAVPVDGAAGYFGGERSFAELLVDHVSGSVGVECQIGIADGLFAATLAAHRSAIVARGKSAEFLDPLSITELDQPDSNRAELVDLLRRLGLGTLGSFAALPQRDVVSRFGSVGLLAHRLAGGGDERPPNRRKPPPELAVTREFEPALDRVDTAAFMAKTLSAQFHAGLAARGLACTRLGIYAVTERGEELHRVWRCAEPLTPEGIADRVRWQFEGWLRTAAGERPTAGVSMLRLTPEETVEGKSLQLGLWRGSDSGGEHTPESERAARALVHVQGLLGPSGVFTAVFDGGRGPAERVRLVPWGDRRAPTNGHDAPWPGRLPAPSPATVFENPIPVTVTDWNGEAVSGTGRYQITAAPWKVAVEGGSPRRVIDWAGPWPVLTRWWVSHDAGTQARLQVLLEGEAVEDPAVALLLLWQHGSRPEWTVEGRYD</sequence>
<evidence type="ECO:0000256" key="1">
    <source>
        <dbReference type="ARBA" id="ARBA00010945"/>
    </source>
</evidence>
<dbReference type="PANTHER" id="PTHR35369">
    <property type="entry name" value="BLR3025 PROTEIN-RELATED"/>
    <property type="match status" value="1"/>
</dbReference>
<dbReference type="GO" id="GO:0006281">
    <property type="term" value="P:DNA repair"/>
    <property type="evidence" value="ECO:0007669"/>
    <property type="project" value="InterPro"/>
</dbReference>
<dbReference type="Gene3D" id="3.30.70.270">
    <property type="match status" value="1"/>
</dbReference>